<protein>
    <submittedName>
        <fullName evidence="3">ABC transporter substrate-binding protein</fullName>
    </submittedName>
</protein>
<name>A0A4Q4Z0G7_9ACTN</name>
<dbReference type="Pfam" id="PF00496">
    <property type="entry name" value="SBP_bac_5"/>
    <property type="match status" value="1"/>
</dbReference>
<dbReference type="Proteomes" id="UP000295198">
    <property type="component" value="Unassembled WGS sequence"/>
</dbReference>
<reference evidence="3 4" key="1">
    <citation type="submission" date="2019-01" db="EMBL/GenBank/DDBJ databases">
        <title>Nocardioides guangzhouensis sp. nov., an actinobacterium isolated from soil.</title>
        <authorList>
            <person name="Fu Y."/>
            <person name="Cai Y."/>
            <person name="Lin Z."/>
            <person name="Chen P."/>
        </authorList>
    </citation>
    <scope>NUCLEOTIDE SEQUENCE [LARGE SCALE GENOMIC DNA]</scope>
    <source>
        <strain evidence="3 4">130</strain>
    </source>
</reference>
<feature type="domain" description="Solute-binding protein family 5" evidence="2">
    <location>
        <begin position="94"/>
        <end position="144"/>
    </location>
</feature>
<evidence type="ECO:0000259" key="2">
    <source>
        <dbReference type="Pfam" id="PF00496"/>
    </source>
</evidence>
<dbReference type="InterPro" id="IPR039424">
    <property type="entry name" value="SBP_5"/>
</dbReference>
<evidence type="ECO:0000313" key="3">
    <source>
        <dbReference type="EMBL" id="RYP80828.1"/>
    </source>
</evidence>
<dbReference type="EMBL" id="SDKM01000088">
    <property type="protein sequence ID" value="RYP80828.1"/>
    <property type="molecule type" value="Genomic_DNA"/>
</dbReference>
<gene>
    <name evidence="3" type="ORF">EKO23_24355</name>
</gene>
<feature type="signal peptide" evidence="1">
    <location>
        <begin position="1"/>
        <end position="22"/>
    </location>
</feature>
<proteinExistence type="predicted"/>
<dbReference type="InterPro" id="IPR000914">
    <property type="entry name" value="SBP_5_dom"/>
</dbReference>
<dbReference type="AlphaFoldDB" id="A0A4Q4Z0G7"/>
<dbReference type="PROSITE" id="PS51257">
    <property type="entry name" value="PROKAR_LIPOPROTEIN"/>
    <property type="match status" value="1"/>
</dbReference>
<accession>A0A4Q4Z0G7</accession>
<comment type="caution">
    <text evidence="3">The sequence shown here is derived from an EMBL/GenBank/DDBJ whole genome shotgun (WGS) entry which is preliminary data.</text>
</comment>
<feature type="non-terminal residue" evidence="3">
    <location>
        <position position="150"/>
    </location>
</feature>
<dbReference type="PANTHER" id="PTHR30290:SF83">
    <property type="entry name" value="ABC TRANSPORTER SUBSTRATE-BINDING PROTEIN"/>
    <property type="match status" value="1"/>
</dbReference>
<dbReference type="Gene3D" id="3.40.190.10">
    <property type="entry name" value="Periplasmic binding protein-like II"/>
    <property type="match status" value="1"/>
</dbReference>
<dbReference type="GO" id="GO:0015833">
    <property type="term" value="P:peptide transport"/>
    <property type="evidence" value="ECO:0007669"/>
    <property type="project" value="TreeGrafter"/>
</dbReference>
<keyword evidence="1" id="KW-0732">Signal</keyword>
<evidence type="ECO:0000256" key="1">
    <source>
        <dbReference type="SAM" id="SignalP"/>
    </source>
</evidence>
<organism evidence="3 4">
    <name type="scientific">Nocardioides guangzhouensis</name>
    <dbReference type="NCBI Taxonomy" id="2497878"/>
    <lineage>
        <taxon>Bacteria</taxon>
        <taxon>Bacillati</taxon>
        <taxon>Actinomycetota</taxon>
        <taxon>Actinomycetes</taxon>
        <taxon>Propionibacteriales</taxon>
        <taxon>Nocardioidaceae</taxon>
        <taxon>Nocardioides</taxon>
    </lineage>
</organism>
<feature type="chain" id="PRO_5038360286" evidence="1">
    <location>
        <begin position="23"/>
        <end position="150"/>
    </location>
</feature>
<evidence type="ECO:0000313" key="4">
    <source>
        <dbReference type="Proteomes" id="UP000295198"/>
    </source>
</evidence>
<sequence length="150" mass="15730">MTSKRKPIVAVAATALVAVGLAACGGGSTSGGGSSTKEGTKGGTLYYLGGTRTVEHIDPQRMYIGRDLTNFNRLTNRGLLTFPATEDPAHATDLVPDVATDTGTPSDNAKTWEFTLRDGVKWEDGKPVTCEDFAYGISRTFATDVITGGP</sequence>
<dbReference type="PANTHER" id="PTHR30290">
    <property type="entry name" value="PERIPLASMIC BINDING COMPONENT OF ABC TRANSPORTER"/>
    <property type="match status" value="1"/>
</dbReference>
<dbReference type="RefSeq" id="WP_246051297.1">
    <property type="nucleotide sequence ID" value="NZ_SDKM01000088.1"/>
</dbReference>
<dbReference type="GO" id="GO:1904680">
    <property type="term" value="F:peptide transmembrane transporter activity"/>
    <property type="evidence" value="ECO:0007669"/>
    <property type="project" value="TreeGrafter"/>
</dbReference>
<dbReference type="SUPFAM" id="SSF53850">
    <property type="entry name" value="Periplasmic binding protein-like II"/>
    <property type="match status" value="1"/>
</dbReference>
<keyword evidence="4" id="KW-1185">Reference proteome</keyword>